<dbReference type="PANTHER" id="PTHR10913:SF45">
    <property type="entry name" value="FOLLISTATIN, ISOFORM A-RELATED"/>
    <property type="match status" value="1"/>
</dbReference>
<sequence length="130" mass="14000">MAQKVALLTFLTVVIAVSGSGKGGGYRLCAKFCDVISPVCGSDGKTYDSRCHLENAACSGLRVTFHHAGRCYPPNRCPRACPYTYNPVCGTNGKTYPNLCDLENDRNCNGIYVSKKHDGPCAAKVIKKGY</sequence>
<dbReference type="Gene3D" id="3.30.60.30">
    <property type="match status" value="2"/>
</dbReference>
<feature type="domain" description="Kazal-like" evidence="5">
    <location>
        <begin position="37"/>
        <end position="71"/>
    </location>
</feature>
<name>B8K254_PENCE</name>
<keyword evidence="4" id="KW-0732">Signal</keyword>
<organism evidence="6">
    <name type="scientific">Penaeus chinensis</name>
    <name type="common">Fleshy prawn</name>
    <name type="synonym">Fenneropenaeus chinensis</name>
    <dbReference type="NCBI Taxonomy" id="139456"/>
    <lineage>
        <taxon>Eukaryota</taxon>
        <taxon>Metazoa</taxon>
        <taxon>Ecdysozoa</taxon>
        <taxon>Arthropoda</taxon>
        <taxon>Crustacea</taxon>
        <taxon>Multicrustacea</taxon>
        <taxon>Malacostraca</taxon>
        <taxon>Eumalacostraca</taxon>
        <taxon>Eucarida</taxon>
        <taxon>Decapoda</taxon>
        <taxon>Dendrobranchiata</taxon>
        <taxon>Penaeoidea</taxon>
        <taxon>Penaeidae</taxon>
        <taxon>Penaeus</taxon>
    </lineage>
</organism>
<keyword evidence="2" id="KW-0722">Serine protease inhibitor</keyword>
<keyword evidence="1" id="KW-0646">Protease inhibitor</keyword>
<dbReference type="SUPFAM" id="SSF100895">
    <property type="entry name" value="Kazal-type serine protease inhibitors"/>
    <property type="match status" value="2"/>
</dbReference>
<evidence type="ECO:0000256" key="4">
    <source>
        <dbReference type="SAM" id="SignalP"/>
    </source>
</evidence>
<dbReference type="EMBL" id="DQ318856">
    <property type="protein sequence ID" value="ABC33915.1"/>
    <property type="molecule type" value="mRNA"/>
</dbReference>
<feature type="domain" description="Kazal-like" evidence="5">
    <location>
        <begin position="72"/>
        <end position="123"/>
    </location>
</feature>
<dbReference type="SMART" id="SM00280">
    <property type="entry name" value="KAZAL"/>
    <property type="match status" value="2"/>
</dbReference>
<dbReference type="GO" id="GO:0030154">
    <property type="term" value="P:cell differentiation"/>
    <property type="evidence" value="ECO:0007669"/>
    <property type="project" value="TreeGrafter"/>
</dbReference>
<keyword evidence="3" id="KW-1015">Disulfide bond</keyword>
<proteinExistence type="evidence at transcript level"/>
<evidence type="ECO:0000256" key="2">
    <source>
        <dbReference type="ARBA" id="ARBA00022900"/>
    </source>
</evidence>
<dbReference type="AlphaFoldDB" id="B8K254"/>
<dbReference type="InterPro" id="IPR036058">
    <property type="entry name" value="Kazal_dom_sf"/>
</dbReference>
<dbReference type="PROSITE" id="PS51465">
    <property type="entry name" value="KAZAL_2"/>
    <property type="match status" value="2"/>
</dbReference>
<evidence type="ECO:0000313" key="6">
    <source>
        <dbReference type="EMBL" id="ABC33915.1"/>
    </source>
</evidence>
<dbReference type="PANTHER" id="PTHR10913">
    <property type="entry name" value="FOLLISTATIN-RELATED"/>
    <property type="match status" value="1"/>
</dbReference>
<dbReference type="Pfam" id="PF07648">
    <property type="entry name" value="Kazal_2"/>
    <property type="match status" value="2"/>
</dbReference>
<dbReference type="GO" id="GO:0005576">
    <property type="term" value="C:extracellular region"/>
    <property type="evidence" value="ECO:0007669"/>
    <property type="project" value="TreeGrafter"/>
</dbReference>
<dbReference type="InterPro" id="IPR002350">
    <property type="entry name" value="Kazal_dom"/>
</dbReference>
<dbReference type="InterPro" id="IPR050653">
    <property type="entry name" value="Prot_Inhib_GrowthFact_Antg"/>
</dbReference>
<protein>
    <submittedName>
        <fullName evidence="6">Kazal-type proteinase inhibitor</fullName>
    </submittedName>
</protein>
<evidence type="ECO:0000256" key="1">
    <source>
        <dbReference type="ARBA" id="ARBA00022690"/>
    </source>
</evidence>
<reference evidence="6" key="1">
    <citation type="submission" date="2005-11" db="EMBL/GenBank/DDBJ databases">
        <title>Molecular cloning and expression analysis of a kazal-type serine proteinase inhibitor from Chinese shrimp, Fenneropenaeus chinensis.</title>
        <authorList>
            <person name="Liu Y."/>
            <person name="Li F."/>
            <person name="Dong B."/>
            <person name="Wang B."/>
            <person name="Xiang J."/>
        </authorList>
    </citation>
    <scope>NUCLEOTIDE SEQUENCE</scope>
</reference>
<dbReference type="CDD" id="cd00104">
    <property type="entry name" value="KAZAL_FS"/>
    <property type="match status" value="2"/>
</dbReference>
<feature type="signal peptide" evidence="4">
    <location>
        <begin position="1"/>
        <end position="16"/>
    </location>
</feature>
<accession>B8K254</accession>
<feature type="chain" id="PRO_5002872806" evidence="4">
    <location>
        <begin position="17"/>
        <end position="130"/>
    </location>
</feature>
<evidence type="ECO:0000256" key="3">
    <source>
        <dbReference type="ARBA" id="ARBA00023157"/>
    </source>
</evidence>
<evidence type="ECO:0000259" key="5">
    <source>
        <dbReference type="PROSITE" id="PS51465"/>
    </source>
</evidence>